<dbReference type="GeneID" id="66536595"/>
<reference evidence="2" key="3">
    <citation type="submission" date="2018-04" db="EMBL/GenBank/DDBJ databases">
        <authorList>
            <person name="Go L.Y."/>
            <person name="Mitchell J.A."/>
        </authorList>
    </citation>
    <scope>NUCLEOTIDE SEQUENCE</scope>
    <source>
        <strain evidence="2">BSAS1 3</strain>
    </source>
</reference>
<evidence type="ECO:0000313" key="3">
    <source>
        <dbReference type="Proteomes" id="UP000243591"/>
    </source>
</evidence>
<reference evidence="4" key="2">
    <citation type="submission" date="2018-04" db="EMBL/GenBank/DDBJ databases">
        <authorList>
            <person name="Illikoud N."/>
        </authorList>
    </citation>
    <scope>NUCLEOTIDE SEQUENCE [LARGE SCALE GENOMIC DNA]</scope>
</reference>
<dbReference type="EMBL" id="CP023483">
    <property type="protein sequence ID" value="ATF26687.1"/>
    <property type="molecule type" value="Genomic_DNA"/>
</dbReference>
<evidence type="ECO:0000313" key="1">
    <source>
        <dbReference type="EMBL" id="ATF26687.1"/>
    </source>
</evidence>
<dbReference type="RefSeq" id="WP_029091225.1">
    <property type="nucleotide sequence ID" value="NZ_CBCPHX010000010.1"/>
</dbReference>
<evidence type="ECO:0000313" key="4">
    <source>
        <dbReference type="Proteomes" id="UP000270190"/>
    </source>
</evidence>
<reference evidence="1 3" key="1">
    <citation type="submission" date="2017-09" db="EMBL/GenBank/DDBJ databases">
        <title>Complete Genome Sequences of Two Strains of the Meat Spoilage Bacterium Brochothrix thermosphacta Isolated from Ground Chicken.</title>
        <authorList>
            <person name="Paoli G.C."/>
            <person name="Wijey C."/>
            <person name="Chen C.-Y."/>
            <person name="Nguyen L."/>
            <person name="Yan X."/>
            <person name="Irwin P.L."/>
        </authorList>
    </citation>
    <scope>NUCLEOTIDE SEQUENCE [LARGE SCALE GENOMIC DNA]</scope>
    <source>
        <strain evidence="1 3">BI</strain>
    </source>
</reference>
<dbReference type="AlphaFoldDB" id="A0A1D2KJ00"/>
<dbReference type="Proteomes" id="UP000243591">
    <property type="component" value="Chromosome"/>
</dbReference>
<keyword evidence="3" id="KW-1185">Reference proteome</keyword>
<name>A0A1D2KJ00_BROTH</name>
<dbReference type="STRING" id="2756.BFR44_10825"/>
<organism evidence="1 3">
    <name type="scientific">Brochothrix thermosphacta</name>
    <name type="common">Microbacterium thermosphactum</name>
    <dbReference type="NCBI Taxonomy" id="2756"/>
    <lineage>
        <taxon>Bacteria</taxon>
        <taxon>Bacillati</taxon>
        <taxon>Bacillota</taxon>
        <taxon>Bacilli</taxon>
        <taxon>Bacillales</taxon>
        <taxon>Listeriaceae</taxon>
        <taxon>Brochothrix</taxon>
    </lineage>
</organism>
<gene>
    <name evidence="2" type="ORF">BTBSAS_110049</name>
    <name evidence="1" type="ORF">CNY62_09990</name>
</gene>
<dbReference type="Proteomes" id="UP000270190">
    <property type="component" value="Unassembled WGS sequence"/>
</dbReference>
<protein>
    <submittedName>
        <fullName evidence="1">Uncharacterized protein</fullName>
    </submittedName>
</protein>
<sequence>MARRVKIMDKAIDLAMVRDIFYSNEFKKTTTKKAKDAMDHKALVSKIKAVYGLTEDNAFDASLIVNDADFIYGDDAPEAEIMSAAMTVIKDPSSTSEIRKKAFYSMLDVYKLKRVNVPVAQKTLTIEYKEYKMERPRTSEGWGERQKVYKREKYIVTEDDYKTTDKILKKFHGEVK</sequence>
<dbReference type="EMBL" id="OUNC01000003">
    <property type="protein sequence ID" value="SPP26700.1"/>
    <property type="molecule type" value="Genomic_DNA"/>
</dbReference>
<accession>A0A1D2KJ00</accession>
<dbReference type="KEGG" id="bths:CNY62_09990"/>
<proteinExistence type="predicted"/>
<evidence type="ECO:0000313" key="2">
    <source>
        <dbReference type="EMBL" id="SPP26700.1"/>
    </source>
</evidence>
<dbReference type="OrthoDB" id="9937351at2"/>